<evidence type="ECO:0000313" key="6">
    <source>
        <dbReference type="Proteomes" id="UP000886653"/>
    </source>
</evidence>
<dbReference type="InterPro" id="IPR036390">
    <property type="entry name" value="WH_DNA-bd_sf"/>
</dbReference>
<organism evidence="5 6">
    <name type="scientific">Cronartium quercuum f. sp. fusiforme G11</name>
    <dbReference type="NCBI Taxonomy" id="708437"/>
    <lineage>
        <taxon>Eukaryota</taxon>
        <taxon>Fungi</taxon>
        <taxon>Dikarya</taxon>
        <taxon>Basidiomycota</taxon>
        <taxon>Pucciniomycotina</taxon>
        <taxon>Pucciniomycetes</taxon>
        <taxon>Pucciniales</taxon>
        <taxon>Coleosporiaceae</taxon>
        <taxon>Cronartium</taxon>
    </lineage>
</organism>
<dbReference type="EMBL" id="MU167342">
    <property type="protein sequence ID" value="KAG0142646.1"/>
    <property type="molecule type" value="Genomic_DNA"/>
</dbReference>
<feature type="region of interest" description="Disordered" evidence="3">
    <location>
        <begin position="222"/>
        <end position="330"/>
    </location>
</feature>
<dbReference type="SMART" id="SM00715">
    <property type="entry name" value="LA"/>
    <property type="match status" value="1"/>
</dbReference>
<dbReference type="PANTHER" id="PTHR22792:SF132">
    <property type="entry name" value="LA-RELATED PROTEIN 1"/>
    <property type="match status" value="1"/>
</dbReference>
<dbReference type="Pfam" id="PF05383">
    <property type="entry name" value="La"/>
    <property type="match status" value="1"/>
</dbReference>
<dbReference type="CDD" id="cd07323">
    <property type="entry name" value="LAM"/>
    <property type="match status" value="1"/>
</dbReference>
<dbReference type="PROSITE" id="PS50961">
    <property type="entry name" value="HTH_LA"/>
    <property type="match status" value="1"/>
</dbReference>
<evidence type="ECO:0000313" key="5">
    <source>
        <dbReference type="EMBL" id="KAG0142646.1"/>
    </source>
</evidence>
<feature type="compositionally biased region" description="Polar residues" evidence="3">
    <location>
        <begin position="225"/>
        <end position="252"/>
    </location>
</feature>
<proteinExistence type="predicted"/>
<dbReference type="InterPro" id="IPR006630">
    <property type="entry name" value="La_HTH"/>
</dbReference>
<dbReference type="PANTHER" id="PTHR22792">
    <property type="entry name" value="LUPUS LA PROTEIN-RELATED"/>
    <property type="match status" value="1"/>
</dbReference>
<dbReference type="Proteomes" id="UP000886653">
    <property type="component" value="Unassembled WGS sequence"/>
</dbReference>
<keyword evidence="6" id="KW-1185">Reference proteome</keyword>
<evidence type="ECO:0000256" key="1">
    <source>
        <dbReference type="ARBA" id="ARBA00022884"/>
    </source>
</evidence>
<dbReference type="SUPFAM" id="SSF46785">
    <property type="entry name" value="Winged helix' DNA-binding domain"/>
    <property type="match status" value="1"/>
</dbReference>
<feature type="compositionally biased region" description="Polar residues" evidence="3">
    <location>
        <begin position="643"/>
        <end position="656"/>
    </location>
</feature>
<reference evidence="5" key="1">
    <citation type="submission" date="2013-11" db="EMBL/GenBank/DDBJ databases">
        <title>Genome sequence of the fusiform rust pathogen reveals effectors for host alternation and coevolution with pine.</title>
        <authorList>
            <consortium name="DOE Joint Genome Institute"/>
            <person name="Smith K."/>
            <person name="Pendleton A."/>
            <person name="Kubisiak T."/>
            <person name="Anderson C."/>
            <person name="Salamov A."/>
            <person name="Aerts A."/>
            <person name="Riley R."/>
            <person name="Clum A."/>
            <person name="Lindquist E."/>
            <person name="Ence D."/>
            <person name="Campbell M."/>
            <person name="Kronenberg Z."/>
            <person name="Feau N."/>
            <person name="Dhillon B."/>
            <person name="Hamelin R."/>
            <person name="Burleigh J."/>
            <person name="Smith J."/>
            <person name="Yandell M."/>
            <person name="Nelson C."/>
            <person name="Grigoriev I."/>
            <person name="Davis J."/>
        </authorList>
    </citation>
    <scope>NUCLEOTIDE SEQUENCE</scope>
    <source>
        <strain evidence="5">G11</strain>
    </source>
</reference>
<keyword evidence="1 2" id="KW-0694">RNA-binding</keyword>
<feature type="compositionally biased region" description="Polar residues" evidence="3">
    <location>
        <begin position="1106"/>
        <end position="1122"/>
    </location>
</feature>
<dbReference type="OrthoDB" id="340227at2759"/>
<name>A0A9P6N9V0_9BASI</name>
<evidence type="ECO:0000259" key="4">
    <source>
        <dbReference type="PROSITE" id="PS50961"/>
    </source>
</evidence>
<feature type="compositionally biased region" description="Low complexity" evidence="3">
    <location>
        <begin position="657"/>
        <end position="676"/>
    </location>
</feature>
<feature type="region of interest" description="Disordered" evidence="3">
    <location>
        <begin position="154"/>
        <end position="187"/>
    </location>
</feature>
<feature type="compositionally biased region" description="Low complexity" evidence="3">
    <location>
        <begin position="42"/>
        <end position="66"/>
    </location>
</feature>
<evidence type="ECO:0000256" key="2">
    <source>
        <dbReference type="PROSITE-ProRule" id="PRU00332"/>
    </source>
</evidence>
<feature type="compositionally biased region" description="Polar residues" evidence="3">
    <location>
        <begin position="122"/>
        <end position="136"/>
    </location>
</feature>
<comment type="caution">
    <text evidence="5">The sequence shown here is derived from an EMBL/GenBank/DDBJ whole genome shotgun (WGS) entry which is preliminary data.</text>
</comment>
<accession>A0A9P6N9V0</accession>
<dbReference type="AlphaFoldDB" id="A0A9P6N9V0"/>
<dbReference type="InterPro" id="IPR045180">
    <property type="entry name" value="La_dom_prot"/>
</dbReference>
<gene>
    <name evidence="5" type="ORF">CROQUDRAFT_662289</name>
</gene>
<feature type="region of interest" description="Disordered" evidence="3">
    <location>
        <begin position="579"/>
        <end position="749"/>
    </location>
</feature>
<feature type="region of interest" description="Disordered" evidence="3">
    <location>
        <begin position="42"/>
        <end position="136"/>
    </location>
</feature>
<dbReference type="GO" id="GO:0010494">
    <property type="term" value="C:cytoplasmic stress granule"/>
    <property type="evidence" value="ECO:0007669"/>
    <property type="project" value="TreeGrafter"/>
</dbReference>
<feature type="domain" description="HTH La-type RNA-binding" evidence="4">
    <location>
        <begin position="918"/>
        <end position="1009"/>
    </location>
</feature>
<dbReference type="GO" id="GO:0045727">
    <property type="term" value="P:positive regulation of translation"/>
    <property type="evidence" value="ECO:0007669"/>
    <property type="project" value="TreeGrafter"/>
</dbReference>
<dbReference type="GO" id="GO:0005829">
    <property type="term" value="C:cytosol"/>
    <property type="evidence" value="ECO:0007669"/>
    <property type="project" value="TreeGrafter"/>
</dbReference>
<evidence type="ECO:0000256" key="3">
    <source>
        <dbReference type="SAM" id="MobiDB-lite"/>
    </source>
</evidence>
<feature type="compositionally biased region" description="Low complexity" evidence="3">
    <location>
        <begin position="589"/>
        <end position="599"/>
    </location>
</feature>
<feature type="compositionally biased region" description="Low complexity" evidence="3">
    <location>
        <begin position="709"/>
        <end position="729"/>
    </location>
</feature>
<dbReference type="InterPro" id="IPR036388">
    <property type="entry name" value="WH-like_DNA-bd_sf"/>
</dbReference>
<feature type="compositionally biased region" description="Low complexity" evidence="3">
    <location>
        <begin position="164"/>
        <end position="178"/>
    </location>
</feature>
<protein>
    <recommendedName>
        <fullName evidence="4">HTH La-type RNA-binding domain-containing protein</fullName>
    </recommendedName>
</protein>
<feature type="compositionally biased region" description="Polar residues" evidence="3">
    <location>
        <begin position="677"/>
        <end position="687"/>
    </location>
</feature>
<feature type="compositionally biased region" description="Polar residues" evidence="3">
    <location>
        <begin position="315"/>
        <end position="325"/>
    </location>
</feature>
<feature type="compositionally biased region" description="Polar residues" evidence="3">
    <location>
        <begin position="75"/>
        <end position="97"/>
    </location>
</feature>
<dbReference type="Gene3D" id="1.10.10.10">
    <property type="entry name" value="Winged helix-like DNA-binding domain superfamily/Winged helix DNA-binding domain"/>
    <property type="match status" value="1"/>
</dbReference>
<feature type="region of interest" description="Disordered" evidence="3">
    <location>
        <begin position="1083"/>
        <end position="1122"/>
    </location>
</feature>
<dbReference type="GO" id="GO:0003723">
    <property type="term" value="F:RNA binding"/>
    <property type="evidence" value="ECO:0007669"/>
    <property type="project" value="UniProtKB-UniRule"/>
</dbReference>
<sequence length="1122" mass="119256">MSFQSWADRARASLISDPLPTQSQTHSVSKSTTIATTITTTTNSHTSTAIHTPCLTSTAPSTPASSNQEPHPVPSLNQGSNDDLLNATPQHSTQAPTNRPAKLNGHPPLSNPLQSLPKPPTTDHSASKATFSANKTAPTATGINVWQARKEELSKRYQHSGPHLSSSSRTDSSLHSALPSPGKLDKGHVKEIVPKTASALSPQLPALPLIVDTASWPAPSEEVRSASSSIRTKPVVTSNELTPDQPTSTVSTVEPKLESGPKTAGGKKIQWKPIKADITHNAPLPTNHPASVRAQRSNKKDSTGPRPSQPAKPQPSLNNGSTKSSKPPVVADEGLSCIVDRTLVEEIDKMRIRSELTRQIPRPADHPPSEVDPVYRDGLVGSLDLPGSIDCGSPISQAREFHQTLGTSAPFSVLANSHPTSAGTPPVAPTAPAPKPGFIPRISPTIQPPTMELSAGPTEPYMGIPVSFSLCEPPIAHSTGAAASGYDLHVNAPQGNVWVNDPLVMSDGSSPVVVASESSTHSAAMILDGYRLDRPGSDSGSAFGASAPGPNGVKVDHALAEGVVPNVNQLGESGNGLPTMTNSNGIPPIEGGQQAGEQIGTRKGWRAMPMSGYEDGREMRVRKGSSTRTSPPSARGPTKDGRSATNPRFTSVDDFTSISRSNTSHSHSSSHGPSMSNQPWKASSPRKQSVAGKNGRVNGSTNGNGSGKNGSKSNSWRSSSNGTTGSSTGYKPRGYSSLERNGRGSVSGSRAAEEAHNWYTQPQPPYVYPAPHTYSPTYGFPPVVHDPHSPSLYNTPPYVSHPDSPGSNPTPTLTSPHLPMVYGSAHTTPNGCYPSLSQAFPAHPSHLSHASPIAVDQAYHDPSVYYGLHHPYYPTPSQSSSASRSSSIHSPPLPDLPPKPSFAVFGNYDRPAPMLAYPYPLDPVQYYVLGQCEYYFSVENLVKDVFLRSHMEQEGWVKISTISSFNRIKSLSTDLEQIRDVMALSAFLEVDRERMMVRKKSDWADWLLPILPMEPYSTNTNGPSLEQPLVSEIDEKGAEASELAEGSTSISQEGPVVAAAVVVAESEGSEPVEDLKKSFDPVITVSPRRGQPTISIGFDPSLSRPRPSNRTSSGSNKRSTMS</sequence>